<protein>
    <submittedName>
        <fullName evidence="1">Uncharacterized protein</fullName>
    </submittedName>
</protein>
<dbReference type="EMBL" id="CP154834">
    <property type="protein sequence ID" value="XAO73711.1"/>
    <property type="molecule type" value="Genomic_DNA"/>
</dbReference>
<gene>
    <name evidence="1" type="ORF">AAFP95_18625</name>
</gene>
<sequence length="53" mass="6325">MVTVEKPNPGLDIIYQLDELEKENYLKIGIQALADRIKDMKENFNRYKVNAWR</sequence>
<dbReference type="Proteomes" id="UP001463665">
    <property type="component" value="Chromosome"/>
</dbReference>
<name>A0AAU6WM72_9FLAO</name>
<keyword evidence="2" id="KW-1185">Reference proteome</keyword>
<organism evidence="1 2">
    <name type="scientific">Chryseobacterium endophyticum</name>
    <dbReference type="NCBI Taxonomy" id="1854762"/>
    <lineage>
        <taxon>Bacteria</taxon>
        <taxon>Pseudomonadati</taxon>
        <taxon>Bacteroidota</taxon>
        <taxon>Flavobacteriia</taxon>
        <taxon>Flavobacteriales</taxon>
        <taxon>Weeksellaceae</taxon>
        <taxon>Chryseobacterium group</taxon>
        <taxon>Chryseobacterium</taxon>
    </lineage>
</organism>
<dbReference type="RefSeq" id="WP_345766117.1">
    <property type="nucleotide sequence ID" value="NZ_CP154834.1"/>
</dbReference>
<proteinExistence type="predicted"/>
<dbReference type="AlphaFoldDB" id="A0AAU6WM72"/>
<evidence type="ECO:0000313" key="1">
    <source>
        <dbReference type="EMBL" id="XAO73711.1"/>
    </source>
</evidence>
<accession>A0AAU6WM72</accession>
<reference evidence="1 2" key="1">
    <citation type="submission" date="2024-04" db="EMBL/GenBank/DDBJ databases">
        <title>Genome sequencing and assembly of rice foliar adapted Chryseobacterium endophyticum OsEnb-ALM-A6.</title>
        <authorList>
            <person name="Kumar S."/>
            <person name="Javed M."/>
            <person name="Chouhan V."/>
            <person name="Charishma K."/>
            <person name="Patel A."/>
            <person name="Kumar M."/>
            <person name="Sahu K.P."/>
            <person name="Kumar A."/>
        </authorList>
    </citation>
    <scope>NUCLEOTIDE SEQUENCE [LARGE SCALE GENOMIC DNA]</scope>
    <source>
        <strain evidence="1 2">OsEnb-ALM-A6</strain>
    </source>
</reference>
<evidence type="ECO:0000313" key="2">
    <source>
        <dbReference type="Proteomes" id="UP001463665"/>
    </source>
</evidence>